<protein>
    <recommendedName>
        <fullName evidence="2">Type IV pilin Tt1218-like domain-containing protein</fullName>
    </recommendedName>
</protein>
<dbReference type="eggNOG" id="COG4967">
    <property type="taxonomic scope" value="Bacteria"/>
</dbReference>
<sequence length="172" mass="18250">MMITGKQQRGVGLIEVMIALLVLAIGVLGYAGMQLTALKASEDANNRAQATLLGQDALERFLANETAMASYTDVDQWPDESTPPGEKPDVLNDCITSSCNANDLASWDISMLAWQAANQLPAGMIAVDECQHATGISCVVVSWNDDEPNDCMTNDGVNTGIGTSCVVLEVAR</sequence>
<dbReference type="RefSeq" id="WP_011587750.1">
    <property type="nucleotide sequence ID" value="NC_008260.1"/>
</dbReference>
<evidence type="ECO:0000256" key="1">
    <source>
        <dbReference type="SAM" id="Phobius"/>
    </source>
</evidence>
<dbReference type="NCBIfam" id="TIGR02532">
    <property type="entry name" value="IV_pilin_GFxxxE"/>
    <property type="match status" value="1"/>
</dbReference>
<accession>Q0VSD6</accession>
<dbReference type="EMBL" id="AM286690">
    <property type="protein sequence ID" value="CAL15912.1"/>
    <property type="molecule type" value="Genomic_DNA"/>
</dbReference>
<dbReference type="STRING" id="393595.ABO_0464"/>
<dbReference type="AlphaFoldDB" id="Q0VSD6"/>
<proteinExistence type="predicted"/>
<dbReference type="InterPro" id="IPR013362">
    <property type="entry name" value="Pilus_4_PilV"/>
</dbReference>
<dbReference type="KEGG" id="abo:ABO_0464"/>
<keyword evidence="1" id="KW-1133">Transmembrane helix</keyword>
<name>Q0VSD6_ALCBS</name>
<dbReference type="HOGENOM" id="CLU_103234_1_0_6"/>
<organism evidence="3 4">
    <name type="scientific">Alcanivorax borkumensis (strain ATCC 700651 / DSM 11573 / NCIMB 13689 / SK2)</name>
    <dbReference type="NCBI Taxonomy" id="393595"/>
    <lineage>
        <taxon>Bacteria</taxon>
        <taxon>Pseudomonadati</taxon>
        <taxon>Pseudomonadota</taxon>
        <taxon>Gammaproteobacteria</taxon>
        <taxon>Oceanospirillales</taxon>
        <taxon>Alcanivoracaceae</taxon>
        <taxon>Alcanivorax</taxon>
    </lineage>
</organism>
<keyword evidence="1" id="KW-0472">Membrane</keyword>
<reference evidence="3 4" key="1">
    <citation type="journal article" date="2006" name="Nat. Biotechnol.">
        <title>Genome sequence of the ubiquitous hydrocarbon-degrading marine bacterium Alcanivorax borkumensis.</title>
        <authorList>
            <person name="Schneiker S."/>
            <person name="Martins dos Santos V.A.P."/>
            <person name="Bartels D."/>
            <person name="Bekel T."/>
            <person name="Brecht M."/>
            <person name="Buhrmester J."/>
            <person name="Chernikova T.N."/>
            <person name="Denaro R."/>
            <person name="Ferrer M."/>
            <person name="Gertler C."/>
            <person name="Goesmann A."/>
            <person name="Golyshina O.V."/>
            <person name="Kaminski F."/>
            <person name="Khachane A.N."/>
            <person name="Lang S."/>
            <person name="Linke B."/>
            <person name="McHardy A.C."/>
            <person name="Meyer F."/>
            <person name="Nechitaylo T."/>
            <person name="Puehler A."/>
            <person name="Regenhardt D."/>
            <person name="Rupp O."/>
            <person name="Sabirova J.S."/>
            <person name="Selbitschka W."/>
            <person name="Yakimov M.M."/>
            <person name="Timmis K.N."/>
            <person name="Vorhoelter F.-J."/>
            <person name="Weidner S."/>
            <person name="Kaiser O."/>
            <person name="Golyshin P.N."/>
        </authorList>
    </citation>
    <scope>NUCLEOTIDE SEQUENCE [LARGE SCALE GENOMIC DNA]</scope>
    <source>
        <strain evidence="4">ATCC 700651 / DSM 11573 / NCIMB 13689 / SK2</strain>
    </source>
</reference>
<evidence type="ECO:0000259" key="2">
    <source>
        <dbReference type="Pfam" id="PF22150"/>
    </source>
</evidence>
<dbReference type="NCBIfam" id="TIGR02523">
    <property type="entry name" value="type_IV_pilV"/>
    <property type="match status" value="1"/>
</dbReference>
<evidence type="ECO:0000313" key="3">
    <source>
        <dbReference type="EMBL" id="CAL15912.1"/>
    </source>
</evidence>
<keyword evidence="1" id="KW-0812">Transmembrane</keyword>
<dbReference type="Pfam" id="PF22150">
    <property type="entry name" value="Tt1218-like"/>
    <property type="match status" value="1"/>
</dbReference>
<dbReference type="InterPro" id="IPR054402">
    <property type="entry name" value="Tt1218-like_dom"/>
</dbReference>
<feature type="domain" description="Type IV pilin Tt1218-like" evidence="2">
    <location>
        <begin position="32"/>
        <end position="109"/>
    </location>
</feature>
<dbReference type="OrthoDB" id="6078460at2"/>
<gene>
    <name evidence="3" type="ordered locus">ABO_0464</name>
</gene>
<dbReference type="InterPro" id="IPR012902">
    <property type="entry name" value="N_methyl_site"/>
</dbReference>
<dbReference type="Pfam" id="PF07963">
    <property type="entry name" value="N_methyl"/>
    <property type="match status" value="1"/>
</dbReference>
<keyword evidence="4" id="KW-1185">Reference proteome</keyword>
<feature type="transmembrane region" description="Helical" evidence="1">
    <location>
        <begin position="12"/>
        <end position="33"/>
    </location>
</feature>
<dbReference type="Proteomes" id="UP000008871">
    <property type="component" value="Chromosome"/>
</dbReference>
<evidence type="ECO:0000313" key="4">
    <source>
        <dbReference type="Proteomes" id="UP000008871"/>
    </source>
</evidence>